<dbReference type="Proteomes" id="UP000229901">
    <property type="component" value="Unassembled WGS sequence"/>
</dbReference>
<gene>
    <name evidence="2" type="ORF">COT97_04400</name>
</gene>
<reference evidence="3" key="1">
    <citation type="submission" date="2017-09" db="EMBL/GenBank/DDBJ databases">
        <title>Depth-based differentiation of microbial function through sediment-hosted aquifers and enrichment of novel symbionts in the deep terrestrial subsurface.</title>
        <authorList>
            <person name="Probst A.J."/>
            <person name="Ladd B."/>
            <person name="Jarett J.K."/>
            <person name="Geller-Mcgrath D.E."/>
            <person name="Sieber C.M.K."/>
            <person name="Emerson J.B."/>
            <person name="Anantharaman K."/>
            <person name="Thomas B.C."/>
            <person name="Malmstrom R."/>
            <person name="Stieglmeier M."/>
            <person name="Klingl A."/>
            <person name="Woyke T."/>
            <person name="Ryan C.M."/>
            <person name="Banfield J.F."/>
        </authorList>
    </citation>
    <scope>NUCLEOTIDE SEQUENCE [LARGE SCALE GENOMIC DNA]</scope>
</reference>
<dbReference type="AlphaFoldDB" id="A0A2H0V494"/>
<dbReference type="CDD" id="cd05829">
    <property type="entry name" value="Sortase_F"/>
    <property type="match status" value="1"/>
</dbReference>
<dbReference type="EMBL" id="PFAP01000033">
    <property type="protein sequence ID" value="PIR93858.1"/>
    <property type="molecule type" value="Genomic_DNA"/>
</dbReference>
<dbReference type="Pfam" id="PF04203">
    <property type="entry name" value="Sortase"/>
    <property type="match status" value="1"/>
</dbReference>
<dbReference type="GO" id="GO:0016787">
    <property type="term" value="F:hydrolase activity"/>
    <property type="evidence" value="ECO:0007669"/>
    <property type="project" value="UniProtKB-KW"/>
</dbReference>
<proteinExistence type="predicted"/>
<protein>
    <recommendedName>
        <fullName evidence="4">Class F sortase</fullName>
    </recommendedName>
</protein>
<dbReference type="InterPro" id="IPR042001">
    <property type="entry name" value="Sortase_F"/>
</dbReference>
<name>A0A2H0V494_9BACT</name>
<organism evidence="2 3">
    <name type="scientific">Candidatus Falkowbacteria bacterium CG10_big_fil_rev_8_21_14_0_10_39_11</name>
    <dbReference type="NCBI Taxonomy" id="1974565"/>
    <lineage>
        <taxon>Bacteria</taxon>
        <taxon>Candidatus Falkowiibacteriota</taxon>
    </lineage>
</organism>
<dbReference type="SUPFAM" id="SSF63817">
    <property type="entry name" value="Sortase"/>
    <property type="match status" value="1"/>
</dbReference>
<keyword evidence="1" id="KW-0378">Hydrolase</keyword>
<accession>A0A2H0V494</accession>
<evidence type="ECO:0008006" key="4">
    <source>
        <dbReference type="Google" id="ProtNLM"/>
    </source>
</evidence>
<comment type="caution">
    <text evidence="2">The sequence shown here is derived from an EMBL/GenBank/DDBJ whole genome shotgun (WGS) entry which is preliminary data.</text>
</comment>
<dbReference type="InterPro" id="IPR023365">
    <property type="entry name" value="Sortase_dom-sf"/>
</dbReference>
<evidence type="ECO:0000313" key="2">
    <source>
        <dbReference type="EMBL" id="PIR93858.1"/>
    </source>
</evidence>
<evidence type="ECO:0000256" key="1">
    <source>
        <dbReference type="ARBA" id="ARBA00022801"/>
    </source>
</evidence>
<dbReference type="Gene3D" id="2.40.260.10">
    <property type="entry name" value="Sortase"/>
    <property type="match status" value="1"/>
</dbReference>
<sequence>MRTKIMSKQELLLVVPLGLVFFIALFLNFSPEKSAQDSPVLVVEDVAAASNQEQTSLGLPARLKISAIGVDSVVVPVGLTSDGAMDVPKDPAEVAWYSLGSRPGEIGSAVIAGHYDWIKNIPAVFNDLDQLSQGDKIFVEDESGVTSTFIVRDIRIYDKDQDASDVFVSADDQSHLNLITCAGSWNMEEEIYSDRLIVFADKES</sequence>
<dbReference type="InterPro" id="IPR005754">
    <property type="entry name" value="Sortase"/>
</dbReference>
<evidence type="ECO:0000313" key="3">
    <source>
        <dbReference type="Proteomes" id="UP000229901"/>
    </source>
</evidence>